<dbReference type="OrthoDB" id="1751954at2759"/>
<dbReference type="EMBL" id="CM018039">
    <property type="protein sequence ID" value="KAA8536798.1"/>
    <property type="molecule type" value="Genomic_DNA"/>
</dbReference>
<proteinExistence type="predicted"/>
<accession>A0A5J5B2D9</accession>
<dbReference type="Proteomes" id="UP000325577">
    <property type="component" value="Linkage Group LG16"/>
</dbReference>
<gene>
    <name evidence="1" type="ORF">F0562_029276</name>
</gene>
<keyword evidence="2" id="KW-1185">Reference proteome</keyword>
<organism evidence="1 2">
    <name type="scientific">Nyssa sinensis</name>
    <dbReference type="NCBI Taxonomy" id="561372"/>
    <lineage>
        <taxon>Eukaryota</taxon>
        <taxon>Viridiplantae</taxon>
        <taxon>Streptophyta</taxon>
        <taxon>Embryophyta</taxon>
        <taxon>Tracheophyta</taxon>
        <taxon>Spermatophyta</taxon>
        <taxon>Magnoliopsida</taxon>
        <taxon>eudicotyledons</taxon>
        <taxon>Gunneridae</taxon>
        <taxon>Pentapetalae</taxon>
        <taxon>asterids</taxon>
        <taxon>Cornales</taxon>
        <taxon>Nyssaceae</taxon>
        <taxon>Nyssa</taxon>
    </lineage>
</organism>
<protein>
    <submittedName>
        <fullName evidence="1">Uncharacterized protein</fullName>
    </submittedName>
</protein>
<dbReference type="AlphaFoldDB" id="A0A5J5B2D9"/>
<reference evidence="1 2" key="1">
    <citation type="submission" date="2019-09" db="EMBL/GenBank/DDBJ databases">
        <title>A chromosome-level genome assembly of the Chinese tupelo Nyssa sinensis.</title>
        <authorList>
            <person name="Yang X."/>
            <person name="Kang M."/>
            <person name="Yang Y."/>
            <person name="Xiong H."/>
            <person name="Wang M."/>
            <person name="Zhang Z."/>
            <person name="Wang Z."/>
            <person name="Wu H."/>
            <person name="Ma T."/>
            <person name="Liu J."/>
            <person name="Xi Z."/>
        </authorList>
    </citation>
    <scope>NUCLEOTIDE SEQUENCE [LARGE SCALE GENOMIC DNA]</scope>
    <source>
        <strain evidence="1">J267</strain>
        <tissue evidence="1">Leaf</tissue>
    </source>
</reference>
<sequence length="215" mass="24298">MKSEEAMVSFTYDLVVHYRQSINTIWNVDPDRYCYIDLMQDVAELSLSHVSVIIGFYFTIYCDIPGCNDRMLVESDVDLLKMFEIHKSGKINVYVDTMSSTSAVVDPSSTTVPFGTAHANDTVTISSQTTKDEDSDNDDLYGLTFKDEDFLGPFNENLGGFNTFHDFSYSFNFEIHSGDELLDFESDDDVEYNFSSETSSFDEGTLGKYRSGVLD</sequence>
<evidence type="ECO:0000313" key="2">
    <source>
        <dbReference type="Proteomes" id="UP000325577"/>
    </source>
</evidence>
<name>A0A5J5B2D9_9ASTE</name>
<evidence type="ECO:0000313" key="1">
    <source>
        <dbReference type="EMBL" id="KAA8536798.1"/>
    </source>
</evidence>